<evidence type="ECO:0000313" key="1">
    <source>
        <dbReference type="EMBL" id="GMN26331.1"/>
    </source>
</evidence>
<name>A0AA87ZLC3_FICCA</name>
<sequence>MGVFFFKSWEEYDRRRRRRCRRTSIDALWKVGGGKDDLAGEDEDADRPPLMLYGRLGGAAKMTLPEKIEMPTDFH</sequence>
<dbReference type="AlphaFoldDB" id="A0AA87ZLC3"/>
<reference evidence="1" key="1">
    <citation type="submission" date="2023-07" db="EMBL/GenBank/DDBJ databases">
        <title>draft genome sequence of fig (Ficus carica).</title>
        <authorList>
            <person name="Takahashi T."/>
            <person name="Nishimura K."/>
        </authorList>
    </citation>
    <scope>NUCLEOTIDE SEQUENCE</scope>
</reference>
<proteinExistence type="predicted"/>
<keyword evidence="2" id="KW-1185">Reference proteome</keyword>
<accession>A0AA87ZLC3</accession>
<organism evidence="1 2">
    <name type="scientific">Ficus carica</name>
    <name type="common">Common fig</name>
    <dbReference type="NCBI Taxonomy" id="3494"/>
    <lineage>
        <taxon>Eukaryota</taxon>
        <taxon>Viridiplantae</taxon>
        <taxon>Streptophyta</taxon>
        <taxon>Embryophyta</taxon>
        <taxon>Tracheophyta</taxon>
        <taxon>Spermatophyta</taxon>
        <taxon>Magnoliopsida</taxon>
        <taxon>eudicotyledons</taxon>
        <taxon>Gunneridae</taxon>
        <taxon>Pentapetalae</taxon>
        <taxon>rosids</taxon>
        <taxon>fabids</taxon>
        <taxon>Rosales</taxon>
        <taxon>Moraceae</taxon>
        <taxon>Ficeae</taxon>
        <taxon>Ficus</taxon>
    </lineage>
</organism>
<dbReference type="EMBL" id="BTGU01000001">
    <property type="protein sequence ID" value="GMN26331.1"/>
    <property type="molecule type" value="Genomic_DNA"/>
</dbReference>
<evidence type="ECO:0000313" key="2">
    <source>
        <dbReference type="Proteomes" id="UP001187192"/>
    </source>
</evidence>
<dbReference type="Proteomes" id="UP001187192">
    <property type="component" value="Unassembled WGS sequence"/>
</dbReference>
<comment type="caution">
    <text evidence="1">The sequence shown here is derived from an EMBL/GenBank/DDBJ whole genome shotgun (WGS) entry which is preliminary data.</text>
</comment>
<protein>
    <submittedName>
        <fullName evidence="1">Uncharacterized protein</fullName>
    </submittedName>
</protein>
<gene>
    <name evidence="1" type="ORF">TIFTF001_001249</name>
</gene>